<evidence type="ECO:0000313" key="2">
    <source>
        <dbReference type="EMBL" id="MEQ2208835.1"/>
    </source>
</evidence>
<keyword evidence="3" id="KW-1185">Reference proteome</keyword>
<dbReference type="EMBL" id="JAHRIN010050759">
    <property type="protein sequence ID" value="MEQ2208835.1"/>
    <property type="molecule type" value="Genomic_DNA"/>
</dbReference>
<organism evidence="2 3">
    <name type="scientific">Xenoophorus captivus</name>
    <dbReference type="NCBI Taxonomy" id="1517983"/>
    <lineage>
        <taxon>Eukaryota</taxon>
        <taxon>Metazoa</taxon>
        <taxon>Chordata</taxon>
        <taxon>Craniata</taxon>
        <taxon>Vertebrata</taxon>
        <taxon>Euteleostomi</taxon>
        <taxon>Actinopterygii</taxon>
        <taxon>Neopterygii</taxon>
        <taxon>Teleostei</taxon>
        <taxon>Neoteleostei</taxon>
        <taxon>Acanthomorphata</taxon>
        <taxon>Ovalentaria</taxon>
        <taxon>Atherinomorphae</taxon>
        <taxon>Cyprinodontiformes</taxon>
        <taxon>Goodeidae</taxon>
        <taxon>Xenoophorus</taxon>
    </lineage>
</organism>
<dbReference type="Pfam" id="PF12781">
    <property type="entry name" value="AAA_9"/>
    <property type="match status" value="1"/>
</dbReference>
<protein>
    <recommendedName>
        <fullName evidence="1">Dynein heavy chain ATP-binding dynein motor region domain-containing protein</fullName>
    </recommendedName>
</protein>
<dbReference type="InterPro" id="IPR026983">
    <property type="entry name" value="DHC"/>
</dbReference>
<accession>A0ABV0RL83</accession>
<dbReference type="PANTHER" id="PTHR22878:SF63">
    <property type="entry name" value="DYNEIN AXONEMAL HEAVY CHAIN 10"/>
    <property type="match status" value="1"/>
</dbReference>
<feature type="domain" description="Dynein heavy chain ATP-binding dynein motor region" evidence="1">
    <location>
        <begin position="2"/>
        <end position="61"/>
    </location>
</feature>
<dbReference type="Gene3D" id="3.40.50.300">
    <property type="entry name" value="P-loop containing nucleotide triphosphate hydrolases"/>
    <property type="match status" value="1"/>
</dbReference>
<dbReference type="InterPro" id="IPR027417">
    <property type="entry name" value="P-loop_NTPase"/>
</dbReference>
<dbReference type="PANTHER" id="PTHR22878">
    <property type="entry name" value="DYNEIN HEAVY CHAIN 6, AXONEMAL-LIKE-RELATED"/>
    <property type="match status" value="1"/>
</dbReference>
<dbReference type="Gene3D" id="1.10.8.1220">
    <property type="match status" value="1"/>
</dbReference>
<feature type="non-terminal residue" evidence="2">
    <location>
        <position position="1"/>
    </location>
</feature>
<gene>
    <name evidence="2" type="ORF">XENOCAPTIV_016692</name>
</gene>
<evidence type="ECO:0000313" key="3">
    <source>
        <dbReference type="Proteomes" id="UP001434883"/>
    </source>
</evidence>
<reference evidence="2 3" key="1">
    <citation type="submission" date="2021-06" db="EMBL/GenBank/DDBJ databases">
        <authorList>
            <person name="Palmer J.M."/>
        </authorList>
    </citation>
    <scope>NUCLEOTIDE SEQUENCE [LARGE SCALE GENOMIC DNA]</scope>
    <source>
        <strain evidence="2 3">XC_2019</strain>
        <tissue evidence="2">Muscle</tissue>
    </source>
</reference>
<proteinExistence type="predicted"/>
<name>A0ABV0RL83_9TELE</name>
<evidence type="ECO:0000259" key="1">
    <source>
        <dbReference type="Pfam" id="PF12781"/>
    </source>
</evidence>
<dbReference type="InterPro" id="IPR035706">
    <property type="entry name" value="AAA_9"/>
</dbReference>
<sequence length="144" mass="16419">ECEYNKNFQLILHTKLANPHFPPELQAQTTLINFTVTPEGLGDQLLGRVVSSERPDLERLKGFYSVFNKAMEHAEWDEDVRTRVRTLTEAITYSVFLYTSQGLLERDKLTFLSNTAFQVRDRGPPSKVGPAVILINQSTFLPPH</sequence>
<comment type="caution">
    <text evidence="2">The sequence shown here is derived from an EMBL/GenBank/DDBJ whole genome shotgun (WGS) entry which is preliminary data.</text>
</comment>
<dbReference type="Proteomes" id="UP001434883">
    <property type="component" value="Unassembled WGS sequence"/>
</dbReference>